<dbReference type="GO" id="GO:0030153">
    <property type="term" value="P:bacteriocin immunity"/>
    <property type="evidence" value="ECO:0007669"/>
    <property type="project" value="UniProtKB-KW"/>
</dbReference>
<keyword evidence="2" id="KW-0472">Membrane</keyword>
<evidence type="ECO:0000313" key="3">
    <source>
        <dbReference type="EMBL" id="VEI77039.1"/>
    </source>
</evidence>
<keyword evidence="2" id="KW-1133">Transmembrane helix</keyword>
<feature type="transmembrane region" description="Helical" evidence="2">
    <location>
        <begin position="16"/>
        <end position="36"/>
    </location>
</feature>
<protein>
    <submittedName>
        <fullName evidence="3">Colicin E1 (Microcin) immunity protein</fullName>
    </submittedName>
</protein>
<evidence type="ECO:0000256" key="1">
    <source>
        <dbReference type="ARBA" id="ARBA00023025"/>
    </source>
</evidence>
<dbReference type="InterPro" id="IPR003061">
    <property type="entry name" value="Microcin"/>
</dbReference>
<reference evidence="3 4" key="1">
    <citation type="submission" date="2018-12" db="EMBL/GenBank/DDBJ databases">
        <authorList>
            <consortium name="Pathogen Informatics"/>
        </authorList>
    </citation>
    <scope>NUCLEOTIDE SEQUENCE [LARGE SCALE GENOMIC DNA]</scope>
    <source>
        <strain evidence="3 4">NCTC13193</strain>
    </source>
</reference>
<evidence type="ECO:0000256" key="2">
    <source>
        <dbReference type="SAM" id="Phobius"/>
    </source>
</evidence>
<dbReference type="Pfam" id="PF03526">
    <property type="entry name" value="Microcin"/>
    <property type="match status" value="1"/>
</dbReference>
<keyword evidence="1" id="KW-0079">Bacteriocin immunity</keyword>
<accession>A0A3S4Z758</accession>
<organism evidence="3 4">
    <name type="scientific">Serratia fonticola</name>
    <dbReference type="NCBI Taxonomy" id="47917"/>
    <lineage>
        <taxon>Bacteria</taxon>
        <taxon>Pseudomonadati</taxon>
        <taxon>Pseudomonadota</taxon>
        <taxon>Gammaproteobacteria</taxon>
        <taxon>Enterobacterales</taxon>
        <taxon>Yersiniaceae</taxon>
        <taxon>Serratia</taxon>
    </lineage>
</organism>
<proteinExistence type="predicted"/>
<dbReference type="EMBL" id="LR134492">
    <property type="protein sequence ID" value="VEI77039.1"/>
    <property type="molecule type" value="Genomic_DNA"/>
</dbReference>
<keyword evidence="2" id="KW-0812">Transmembrane</keyword>
<dbReference type="Proteomes" id="UP000270487">
    <property type="component" value="Chromosome"/>
</dbReference>
<dbReference type="AlphaFoldDB" id="A0A3S4Z758"/>
<evidence type="ECO:0000313" key="4">
    <source>
        <dbReference type="Proteomes" id="UP000270487"/>
    </source>
</evidence>
<dbReference type="GO" id="GO:0015643">
    <property type="term" value="F:toxic substance binding"/>
    <property type="evidence" value="ECO:0007669"/>
    <property type="project" value="InterPro"/>
</dbReference>
<gene>
    <name evidence="3" type="ORF">NCTC13193_05623</name>
</gene>
<sequence>MAAYVYYTGFNQGHSIGMYFMLAISALLFPFAKFLVETLALKYTTREYWSRDCLLRPRQRMASTLFTIWLASWFQSRLVFSICSLRGKAYGSSFS</sequence>
<name>A0A3S4Z758_SERFO</name>